<gene>
    <name evidence="1" type="ORF">S06H3_29711</name>
</gene>
<organism evidence="1">
    <name type="scientific">marine sediment metagenome</name>
    <dbReference type="NCBI Taxonomy" id="412755"/>
    <lineage>
        <taxon>unclassified sequences</taxon>
        <taxon>metagenomes</taxon>
        <taxon>ecological metagenomes</taxon>
    </lineage>
</organism>
<sequence length="35" mass="4053">TLIAFPGSNIYEGDTFEYEIELIKETHPPGDWKLK</sequence>
<dbReference type="AlphaFoldDB" id="X1N8U2"/>
<reference evidence="1" key="1">
    <citation type="journal article" date="2014" name="Front. Microbiol.">
        <title>High frequency of phylogenetically diverse reductive dehalogenase-homologous genes in deep subseafloor sedimentary metagenomes.</title>
        <authorList>
            <person name="Kawai M."/>
            <person name="Futagami T."/>
            <person name="Toyoda A."/>
            <person name="Takaki Y."/>
            <person name="Nishi S."/>
            <person name="Hori S."/>
            <person name="Arai W."/>
            <person name="Tsubouchi T."/>
            <person name="Morono Y."/>
            <person name="Uchiyama I."/>
            <person name="Ito T."/>
            <person name="Fujiyama A."/>
            <person name="Inagaki F."/>
            <person name="Takami H."/>
        </authorList>
    </citation>
    <scope>NUCLEOTIDE SEQUENCE</scope>
    <source>
        <strain evidence="1">Expedition CK06-06</strain>
    </source>
</reference>
<comment type="caution">
    <text evidence="1">The sequence shown here is derived from an EMBL/GenBank/DDBJ whole genome shotgun (WGS) entry which is preliminary data.</text>
</comment>
<name>X1N8U2_9ZZZZ</name>
<protein>
    <submittedName>
        <fullName evidence="1">Uncharacterized protein</fullName>
    </submittedName>
</protein>
<dbReference type="EMBL" id="BARV01017434">
    <property type="protein sequence ID" value="GAI23285.1"/>
    <property type="molecule type" value="Genomic_DNA"/>
</dbReference>
<feature type="non-terminal residue" evidence="1">
    <location>
        <position position="1"/>
    </location>
</feature>
<accession>X1N8U2</accession>
<proteinExistence type="predicted"/>
<evidence type="ECO:0000313" key="1">
    <source>
        <dbReference type="EMBL" id="GAI23285.1"/>
    </source>
</evidence>